<accession>A0ABS3TK58</accession>
<reference evidence="1 2" key="1">
    <citation type="submission" date="2021-03" db="EMBL/GenBank/DDBJ databases">
        <authorList>
            <person name="Kim M.K."/>
        </authorList>
    </citation>
    <scope>NUCLEOTIDE SEQUENCE [LARGE SCALE GENOMIC DNA]</scope>
    <source>
        <strain evidence="1 2">BT507</strain>
    </source>
</reference>
<proteinExistence type="predicted"/>
<sequence>MDFIHYHGTPMGGRRSDKVVALTNRFALVPYPRPDDLALVVELCRGFLLDNGAFSYWKKGYTEFPDYAGYVAWVEKWHRHPKFQGAIIPDHVTGTEAQNNAYLDRWPQHLPGIPVFHMHQSLDRLLWLAQHYETIALGGGKGYEVLKTKQWWHRLHEMMNVLCDEAGCPLCRIHGLRMLDPKVFTLLPLASGDSTNVARNSGQVKRFRHTTATTRGERANLIADRIESQTAAQHYQRPAKQHYQRPAKQHYLQASLFDLPQAA</sequence>
<gene>
    <name evidence="1" type="ORF">J4D97_20815</name>
</gene>
<comment type="caution">
    <text evidence="1">The sequence shown here is derived from an EMBL/GenBank/DDBJ whole genome shotgun (WGS) entry which is preliminary data.</text>
</comment>
<dbReference type="EMBL" id="JAGETX010000024">
    <property type="protein sequence ID" value="MBO3273105.1"/>
    <property type="molecule type" value="Genomic_DNA"/>
</dbReference>
<protein>
    <submittedName>
        <fullName evidence="1">Uncharacterized protein</fullName>
    </submittedName>
</protein>
<keyword evidence="2" id="KW-1185">Reference proteome</keyword>
<organism evidence="1 2">
    <name type="scientific">Hymenobacter defluvii</name>
    <dbReference type="NCBI Taxonomy" id="2054411"/>
    <lineage>
        <taxon>Bacteria</taxon>
        <taxon>Pseudomonadati</taxon>
        <taxon>Bacteroidota</taxon>
        <taxon>Cytophagia</taxon>
        <taxon>Cytophagales</taxon>
        <taxon>Hymenobacteraceae</taxon>
        <taxon>Hymenobacter</taxon>
    </lineage>
</organism>
<dbReference type="Proteomes" id="UP000670527">
    <property type="component" value="Unassembled WGS sequence"/>
</dbReference>
<evidence type="ECO:0000313" key="1">
    <source>
        <dbReference type="EMBL" id="MBO3273105.1"/>
    </source>
</evidence>
<evidence type="ECO:0000313" key="2">
    <source>
        <dbReference type="Proteomes" id="UP000670527"/>
    </source>
</evidence>
<dbReference type="RefSeq" id="WP_208309252.1">
    <property type="nucleotide sequence ID" value="NZ_JAGETX010000024.1"/>
</dbReference>
<name>A0ABS3TK58_9BACT</name>